<dbReference type="AlphaFoldDB" id="A0A164XFY6"/>
<dbReference type="OrthoDB" id="10256055at2759"/>
<accession>A0A164XFY6</accession>
<dbReference type="STRING" id="1314777.A0A164XFY6"/>
<sequence length="336" mass="37328">MSSTTVSFIPDLHLAPLVEPPQYITLAELGYEPTADSPIAASKPFPLFTAEAVRRIRSEIVHPDTLANHMFSDDYSPCVIRGHCPERAPFTYNAWTHPEVTQRINMLAGISITPVYDYEIGHVNLQLGPRGWAGLKAEPDLPEAQGQIATQEEILPTIFQVPNWHNDSYPFVCILMLSETSTFKGGNTILRKGDGTSYICPLPPIGHAMILQGGQVTHAVSPTDSAQERISMVTSYRPTNPLVADRCFLKTVRTVSDTETLQKQWLDYRLRLLAERILKGTGSGQSVDSMSQFAKEQAAFLEESVRQIMDPVERIPTNTRGGYLDWREAQSSMVAV</sequence>
<dbReference type="PANTHER" id="PTHR41677:SF1">
    <property type="entry name" value="FE2OG DIOXYGENASE DOMAIN-CONTAINING PROTEIN"/>
    <property type="match status" value="1"/>
</dbReference>
<dbReference type="EMBL" id="KV419400">
    <property type="protein sequence ID" value="KZS95942.1"/>
    <property type="molecule type" value="Genomic_DNA"/>
</dbReference>
<organism evidence="1 2">
    <name type="scientific">Sistotremastrum niveocremeum HHB9708</name>
    <dbReference type="NCBI Taxonomy" id="1314777"/>
    <lineage>
        <taxon>Eukaryota</taxon>
        <taxon>Fungi</taxon>
        <taxon>Dikarya</taxon>
        <taxon>Basidiomycota</taxon>
        <taxon>Agaricomycotina</taxon>
        <taxon>Agaricomycetes</taxon>
        <taxon>Sistotremastrales</taxon>
        <taxon>Sistotremastraceae</taxon>
        <taxon>Sertulicium</taxon>
        <taxon>Sertulicium niveocremeum</taxon>
    </lineage>
</organism>
<evidence type="ECO:0000313" key="2">
    <source>
        <dbReference type="Proteomes" id="UP000076722"/>
    </source>
</evidence>
<evidence type="ECO:0000313" key="1">
    <source>
        <dbReference type="EMBL" id="KZS95942.1"/>
    </source>
</evidence>
<name>A0A164XFY6_9AGAM</name>
<dbReference type="Proteomes" id="UP000076722">
    <property type="component" value="Unassembled WGS sequence"/>
</dbReference>
<proteinExistence type="predicted"/>
<dbReference type="PANTHER" id="PTHR41677">
    <property type="entry name" value="YALI0B19030P"/>
    <property type="match status" value="1"/>
</dbReference>
<evidence type="ECO:0008006" key="3">
    <source>
        <dbReference type="Google" id="ProtNLM"/>
    </source>
</evidence>
<keyword evidence="2" id="KW-1185">Reference proteome</keyword>
<reference evidence="1 2" key="1">
    <citation type="journal article" date="2016" name="Mol. Biol. Evol.">
        <title>Comparative Genomics of Early-Diverging Mushroom-Forming Fungi Provides Insights into the Origins of Lignocellulose Decay Capabilities.</title>
        <authorList>
            <person name="Nagy L.G."/>
            <person name="Riley R."/>
            <person name="Tritt A."/>
            <person name="Adam C."/>
            <person name="Daum C."/>
            <person name="Floudas D."/>
            <person name="Sun H."/>
            <person name="Yadav J.S."/>
            <person name="Pangilinan J."/>
            <person name="Larsson K.H."/>
            <person name="Matsuura K."/>
            <person name="Barry K."/>
            <person name="Labutti K."/>
            <person name="Kuo R."/>
            <person name="Ohm R.A."/>
            <person name="Bhattacharya S.S."/>
            <person name="Shirouzu T."/>
            <person name="Yoshinaga Y."/>
            <person name="Martin F.M."/>
            <person name="Grigoriev I.V."/>
            <person name="Hibbett D.S."/>
        </authorList>
    </citation>
    <scope>NUCLEOTIDE SEQUENCE [LARGE SCALE GENOMIC DNA]</scope>
    <source>
        <strain evidence="1 2">HHB9708</strain>
    </source>
</reference>
<gene>
    <name evidence="1" type="ORF">SISNIDRAFT_483356</name>
</gene>
<protein>
    <recommendedName>
        <fullName evidence="3">Fe2OG dioxygenase domain-containing protein</fullName>
    </recommendedName>
</protein>